<dbReference type="VEuPathDB" id="MicrosporidiaDB:H312_01726"/>
<reference evidence="2" key="1">
    <citation type="submission" date="2013-02" db="EMBL/GenBank/DDBJ databases">
        <authorList>
            <consortium name="The Broad Institute Genome Sequencing Platform"/>
            <person name="Cuomo C."/>
            <person name="Becnel J."/>
            <person name="Sanscrainte N."/>
            <person name="Walker B."/>
            <person name="Young S.K."/>
            <person name="Zeng Q."/>
            <person name="Gargeya S."/>
            <person name="Fitzgerald M."/>
            <person name="Haas B."/>
            <person name="Abouelleil A."/>
            <person name="Alvarado L."/>
            <person name="Arachchi H.M."/>
            <person name="Berlin A.M."/>
            <person name="Chapman S.B."/>
            <person name="Dewar J."/>
            <person name="Goldberg J."/>
            <person name="Griggs A."/>
            <person name="Gujja S."/>
            <person name="Hansen M."/>
            <person name="Howarth C."/>
            <person name="Imamovic A."/>
            <person name="Larimer J."/>
            <person name="McCowan C."/>
            <person name="Murphy C."/>
            <person name="Neiman D."/>
            <person name="Pearson M."/>
            <person name="Priest M."/>
            <person name="Roberts A."/>
            <person name="Saif S."/>
            <person name="Shea T."/>
            <person name="Sisk P."/>
            <person name="Sykes S."/>
            <person name="Wortman J."/>
            <person name="Nusbaum C."/>
            <person name="Birren B."/>
        </authorList>
    </citation>
    <scope>NUCLEOTIDE SEQUENCE [LARGE SCALE GENOMIC DNA]</scope>
    <source>
        <strain evidence="2">PRA339</strain>
    </source>
</reference>
<gene>
    <name evidence="1" type="ORF">H312_01726</name>
</gene>
<feature type="non-terminal residue" evidence="1">
    <location>
        <position position="23"/>
    </location>
</feature>
<evidence type="ECO:0000313" key="1">
    <source>
        <dbReference type="EMBL" id="KCZ80843.1"/>
    </source>
</evidence>
<evidence type="ECO:0000313" key="2">
    <source>
        <dbReference type="Proteomes" id="UP000030655"/>
    </source>
</evidence>
<name>A0A059F0L4_9MICR</name>
<proteinExistence type="predicted"/>
<dbReference type="AlphaFoldDB" id="A0A059F0L4"/>
<keyword evidence="2" id="KW-1185">Reference proteome</keyword>
<dbReference type="HOGENOM" id="CLU_3424438_0_0_1"/>
<organism evidence="1 2">
    <name type="scientific">Anncaliia algerae PRA339</name>
    <dbReference type="NCBI Taxonomy" id="1288291"/>
    <lineage>
        <taxon>Eukaryota</taxon>
        <taxon>Fungi</taxon>
        <taxon>Fungi incertae sedis</taxon>
        <taxon>Microsporidia</taxon>
        <taxon>Tubulinosematoidea</taxon>
        <taxon>Tubulinosematidae</taxon>
        <taxon>Anncaliia</taxon>
    </lineage>
</organism>
<accession>A0A059F0L4</accession>
<protein>
    <submittedName>
        <fullName evidence="1">Uncharacterized protein</fullName>
    </submittedName>
</protein>
<dbReference type="EMBL" id="KK365160">
    <property type="protein sequence ID" value="KCZ80843.1"/>
    <property type="molecule type" value="Genomic_DNA"/>
</dbReference>
<sequence>MGYIHKNVCHKYNFLNPVDGTHT</sequence>
<dbReference type="Proteomes" id="UP000030655">
    <property type="component" value="Unassembled WGS sequence"/>
</dbReference>
<reference evidence="1 2" key="2">
    <citation type="submission" date="2014-03" db="EMBL/GenBank/DDBJ databases">
        <title>The Genome Sequence of Anncaliia algerae insect isolate PRA339.</title>
        <authorList>
            <consortium name="The Broad Institute Genome Sequencing Platform"/>
            <consortium name="The Broad Institute Genome Sequencing Center for Infectious Disease"/>
            <person name="Cuomo C."/>
            <person name="Becnel J."/>
            <person name="Sanscrainte N."/>
            <person name="Walker B."/>
            <person name="Young S.K."/>
            <person name="Zeng Q."/>
            <person name="Gargeya S."/>
            <person name="Fitzgerald M."/>
            <person name="Haas B."/>
            <person name="Abouelleil A."/>
            <person name="Alvarado L."/>
            <person name="Arachchi H.M."/>
            <person name="Berlin A.M."/>
            <person name="Chapman S.B."/>
            <person name="Dewar J."/>
            <person name="Goldberg J."/>
            <person name="Griggs A."/>
            <person name="Gujja S."/>
            <person name="Hansen M."/>
            <person name="Howarth C."/>
            <person name="Imamovic A."/>
            <person name="Larimer J."/>
            <person name="McCowan C."/>
            <person name="Murphy C."/>
            <person name="Neiman D."/>
            <person name="Pearson M."/>
            <person name="Priest M."/>
            <person name="Roberts A."/>
            <person name="Saif S."/>
            <person name="Shea T."/>
            <person name="Sisk P."/>
            <person name="Sykes S."/>
            <person name="Wortman J."/>
            <person name="Nusbaum C."/>
            <person name="Birren B."/>
        </authorList>
    </citation>
    <scope>NUCLEOTIDE SEQUENCE [LARGE SCALE GENOMIC DNA]</scope>
    <source>
        <strain evidence="1 2">PRA339</strain>
    </source>
</reference>